<dbReference type="PANTHER" id="PTHR35866:SF1">
    <property type="entry name" value="YKGJ FAMILY CYSTEINE CLUSTER PROTEIN"/>
    <property type="match status" value="1"/>
</dbReference>
<organism evidence="1 2">
    <name type="scientific">Winmispira thermophila (strain ATCC 49972 / DSM 6192 / RI 19.B1)</name>
    <name type="common">Spirochaeta thermophila</name>
    <dbReference type="NCBI Taxonomy" id="665571"/>
    <lineage>
        <taxon>Bacteria</taxon>
        <taxon>Pseudomonadati</taxon>
        <taxon>Spirochaetota</taxon>
        <taxon>Spirochaetia</taxon>
        <taxon>Winmispirales</taxon>
        <taxon>Winmispiraceae</taxon>
        <taxon>Winmispira</taxon>
    </lineage>
</organism>
<dbReference type="AlphaFoldDB" id="E0RSN4"/>
<evidence type="ECO:0000313" key="1">
    <source>
        <dbReference type="EMBL" id="ADN02021.1"/>
    </source>
</evidence>
<dbReference type="InterPro" id="IPR005358">
    <property type="entry name" value="Puta_zinc/iron-chelating_dom"/>
</dbReference>
<evidence type="ECO:0000313" key="2">
    <source>
        <dbReference type="Proteomes" id="UP000001296"/>
    </source>
</evidence>
<dbReference type="HOGENOM" id="CLU_125010_1_0_12"/>
<dbReference type="RefSeq" id="WP_013313862.1">
    <property type="nucleotide sequence ID" value="NC_014484.1"/>
</dbReference>
<reference key="1">
    <citation type="submission" date="2009-08" db="EMBL/GenBank/DDBJ databases">
        <title>The genome sequence of Spirochaeta thermophila DSM6192.</title>
        <authorList>
            <person name="Angelov A."/>
            <person name="Mientus M."/>
            <person name="Wittenberg S."/>
            <person name="Lehmann R."/>
            <person name="Liesegang H."/>
            <person name="Daniel R."/>
            <person name="Liebl W."/>
        </authorList>
    </citation>
    <scope>NUCLEOTIDE SEQUENCE</scope>
    <source>
        <strain>DSM 6192</strain>
    </source>
</reference>
<dbReference type="KEGG" id="sta:STHERM_c10760"/>
<dbReference type="PaxDb" id="665571-STHERM_c10760"/>
<reference evidence="1 2" key="2">
    <citation type="journal article" date="2010" name="J. Bacteriol.">
        <title>Genome sequence of the polysaccharide-degrading, thermophilic anaerobe Spirochaeta thermophila DSM 6192.</title>
        <authorList>
            <person name="Angelov A."/>
            <person name="Liebl S."/>
            <person name="Ballschmiter M."/>
            <person name="Bomeke M."/>
            <person name="Lehmann R."/>
            <person name="Liesegang H."/>
            <person name="Daniel R."/>
            <person name="Liebl W."/>
        </authorList>
    </citation>
    <scope>NUCLEOTIDE SEQUENCE [LARGE SCALE GENOMIC DNA]</scope>
    <source>
        <strain evidence="2">ATCC 49972 / DSM 6192 / RI 19.B1</strain>
    </source>
</reference>
<name>E0RSN4_WINT6</name>
<accession>E0RSN4</accession>
<evidence type="ECO:0008006" key="3">
    <source>
        <dbReference type="Google" id="ProtNLM"/>
    </source>
</evidence>
<dbReference type="Pfam" id="PF03692">
    <property type="entry name" value="CxxCxxCC"/>
    <property type="match status" value="1"/>
</dbReference>
<protein>
    <recommendedName>
        <fullName evidence="3">YkgJ family cysteine cluster protein</fullName>
    </recommendedName>
</protein>
<gene>
    <name evidence="1" type="ordered locus">STHERM_c10760</name>
</gene>
<dbReference type="eggNOG" id="COG0727">
    <property type="taxonomic scope" value="Bacteria"/>
</dbReference>
<sequence length="145" mass="17433">METEFYRNGLRFSCVRCSRCCRHEPGYVFLSMDDLKEIARFLGLDISETVDRYCREVHINGFRRLSLKEKPNFDCIFWENGGCSIYRARPIQCRTYPFWEEYLGDEETWRSLELSCPGVNKGRLYTFEEIEELKRIRREHPPIVL</sequence>
<proteinExistence type="predicted"/>
<dbReference type="PANTHER" id="PTHR35866">
    <property type="entry name" value="PUTATIVE-RELATED"/>
    <property type="match status" value="1"/>
</dbReference>
<dbReference type="Proteomes" id="UP000001296">
    <property type="component" value="Chromosome"/>
</dbReference>
<dbReference type="EMBL" id="CP001698">
    <property type="protein sequence ID" value="ADN02021.1"/>
    <property type="molecule type" value="Genomic_DNA"/>
</dbReference>